<accession>A0AAV1R1K2</accession>
<name>A0AAV1R1K2_9ROSI</name>
<dbReference type="Proteomes" id="UP001314170">
    <property type="component" value="Unassembled WGS sequence"/>
</dbReference>
<dbReference type="EMBL" id="CAWUPB010000851">
    <property type="protein sequence ID" value="CAK7326259.1"/>
    <property type="molecule type" value="Genomic_DNA"/>
</dbReference>
<feature type="non-terminal residue" evidence="1">
    <location>
        <position position="60"/>
    </location>
</feature>
<evidence type="ECO:0000313" key="1">
    <source>
        <dbReference type="EMBL" id="CAK7326259.1"/>
    </source>
</evidence>
<gene>
    <name evidence="1" type="ORF">DCAF_LOCUS3958</name>
</gene>
<proteinExistence type="predicted"/>
<organism evidence="1 2">
    <name type="scientific">Dovyalis caffra</name>
    <dbReference type="NCBI Taxonomy" id="77055"/>
    <lineage>
        <taxon>Eukaryota</taxon>
        <taxon>Viridiplantae</taxon>
        <taxon>Streptophyta</taxon>
        <taxon>Embryophyta</taxon>
        <taxon>Tracheophyta</taxon>
        <taxon>Spermatophyta</taxon>
        <taxon>Magnoliopsida</taxon>
        <taxon>eudicotyledons</taxon>
        <taxon>Gunneridae</taxon>
        <taxon>Pentapetalae</taxon>
        <taxon>rosids</taxon>
        <taxon>fabids</taxon>
        <taxon>Malpighiales</taxon>
        <taxon>Salicaceae</taxon>
        <taxon>Flacourtieae</taxon>
        <taxon>Dovyalis</taxon>
    </lineage>
</organism>
<reference evidence="1 2" key="1">
    <citation type="submission" date="2024-01" db="EMBL/GenBank/DDBJ databases">
        <authorList>
            <person name="Waweru B."/>
        </authorList>
    </citation>
    <scope>NUCLEOTIDE SEQUENCE [LARGE SCALE GENOMIC DNA]</scope>
</reference>
<keyword evidence="2" id="KW-1185">Reference proteome</keyword>
<sequence>MEQLSGGGDWRETSSTIDRKCSLESTAYSCMSWLGEQPRGDSLTVSKETNCGYLVTDTDN</sequence>
<dbReference type="AlphaFoldDB" id="A0AAV1R1K2"/>
<comment type="caution">
    <text evidence="1">The sequence shown here is derived from an EMBL/GenBank/DDBJ whole genome shotgun (WGS) entry which is preliminary data.</text>
</comment>
<protein>
    <submittedName>
        <fullName evidence="1">Uncharacterized protein</fullName>
    </submittedName>
</protein>
<evidence type="ECO:0000313" key="2">
    <source>
        <dbReference type="Proteomes" id="UP001314170"/>
    </source>
</evidence>